<feature type="compositionally biased region" description="Low complexity" evidence="1">
    <location>
        <begin position="117"/>
        <end position="135"/>
    </location>
</feature>
<evidence type="ECO:0000313" key="2">
    <source>
        <dbReference type="EMBL" id="VDM31299.1"/>
    </source>
</evidence>
<sequence>MNVWFPFGQGNDNKTDDSNIQRGVEESPTHGTFESTPRTAQFWGLAGKETYTEQSSPVIATTSTVPLMSAAAAAMAHSFFTGEPIDTTNTPLNSLLTAAAASNRHQETCVRVEGFVPSRRSPASSAASEQSAPSPHRTFYPPADGYQQGYAHSTVPRIDNPNLPPPLPPPLSLSQPPPPPLPPPPLHHTPNYSIGSGTSSTAESNPGVSALGNVGGNMEQIWPWMTVVGK</sequence>
<gene>
    <name evidence="2" type="ORF">TTAC_LOCUS6998</name>
</gene>
<feature type="compositionally biased region" description="Pro residues" evidence="1">
    <location>
        <begin position="162"/>
        <end position="187"/>
    </location>
</feature>
<reference evidence="2 3" key="2">
    <citation type="submission" date="2018-11" db="EMBL/GenBank/DDBJ databases">
        <authorList>
            <consortium name="Pathogen Informatics"/>
        </authorList>
    </citation>
    <scope>NUCLEOTIDE SEQUENCE [LARGE SCALE GENOMIC DNA]</scope>
</reference>
<dbReference type="Proteomes" id="UP000274429">
    <property type="component" value="Unassembled WGS sequence"/>
</dbReference>
<name>A0A0R3X1D9_HYDTA</name>
<organism evidence="4">
    <name type="scientific">Hydatigena taeniaeformis</name>
    <name type="common">Feline tapeworm</name>
    <name type="synonym">Taenia taeniaeformis</name>
    <dbReference type="NCBI Taxonomy" id="6205"/>
    <lineage>
        <taxon>Eukaryota</taxon>
        <taxon>Metazoa</taxon>
        <taxon>Spiralia</taxon>
        <taxon>Lophotrochozoa</taxon>
        <taxon>Platyhelminthes</taxon>
        <taxon>Cestoda</taxon>
        <taxon>Eucestoda</taxon>
        <taxon>Cyclophyllidea</taxon>
        <taxon>Taeniidae</taxon>
        <taxon>Hydatigera</taxon>
    </lineage>
</organism>
<keyword evidence="3" id="KW-1185">Reference proteome</keyword>
<feature type="compositionally biased region" description="Polar residues" evidence="1">
    <location>
        <begin position="190"/>
        <end position="207"/>
    </location>
</feature>
<feature type="region of interest" description="Disordered" evidence="1">
    <location>
        <begin position="1"/>
        <end position="34"/>
    </location>
</feature>
<reference evidence="4" key="1">
    <citation type="submission" date="2017-02" db="UniProtKB">
        <authorList>
            <consortium name="WormBaseParasite"/>
        </authorList>
    </citation>
    <scope>IDENTIFICATION</scope>
</reference>
<proteinExistence type="predicted"/>
<evidence type="ECO:0000313" key="4">
    <source>
        <dbReference type="WBParaSite" id="TTAC_0000701301-mRNA-1"/>
    </source>
</evidence>
<protein>
    <submittedName>
        <fullName evidence="4">OAR domain-containing protein</fullName>
    </submittedName>
</protein>
<feature type="region of interest" description="Disordered" evidence="1">
    <location>
        <begin position="116"/>
        <end position="215"/>
    </location>
</feature>
<dbReference type="STRING" id="6205.A0A0R3X1D9"/>
<dbReference type="EMBL" id="UYWX01020337">
    <property type="protein sequence ID" value="VDM31299.1"/>
    <property type="molecule type" value="Genomic_DNA"/>
</dbReference>
<evidence type="ECO:0000313" key="3">
    <source>
        <dbReference type="Proteomes" id="UP000274429"/>
    </source>
</evidence>
<dbReference type="OrthoDB" id="6275438at2759"/>
<dbReference type="WBParaSite" id="TTAC_0000701301-mRNA-1">
    <property type="protein sequence ID" value="TTAC_0000701301-mRNA-1"/>
    <property type="gene ID" value="TTAC_0000701301"/>
</dbReference>
<accession>A0A0R3X1D9</accession>
<evidence type="ECO:0000256" key="1">
    <source>
        <dbReference type="SAM" id="MobiDB-lite"/>
    </source>
</evidence>
<feature type="compositionally biased region" description="Basic and acidic residues" evidence="1">
    <location>
        <begin position="13"/>
        <end position="28"/>
    </location>
</feature>
<dbReference type="AlphaFoldDB" id="A0A0R3X1D9"/>